<comment type="caution">
    <text evidence="2">The sequence shown here is derived from an EMBL/GenBank/DDBJ whole genome shotgun (WGS) entry which is preliminary data.</text>
</comment>
<evidence type="ECO:0000313" key="3">
    <source>
        <dbReference type="Proteomes" id="UP001597183"/>
    </source>
</evidence>
<feature type="domain" description="DUF6879" evidence="1">
    <location>
        <begin position="7"/>
        <end position="162"/>
    </location>
</feature>
<sequence>MRPATYEDLNNLCRGIRKSFVHLETRDAYGTEVELPHMAKWVRGEADDYAWLGWWLDMLRGHRAAGRTCRRARIVSEPLSPYQQWTRSHVKLFTRAGEDIRYVSRSRLTDVMLPGSGDFYVFDGTTVLFLHYAGTGTNASFEITDDPRIVHTCVTAFENVWGLTKADDNRSE</sequence>
<gene>
    <name evidence="2" type="ORF">ACFQ5G_01830</name>
</gene>
<keyword evidence="3" id="KW-1185">Reference proteome</keyword>
<proteinExistence type="predicted"/>
<evidence type="ECO:0000313" key="2">
    <source>
        <dbReference type="EMBL" id="MFD1364076.1"/>
    </source>
</evidence>
<organism evidence="2 3">
    <name type="scientific">Actinoplanes sichuanensis</name>
    <dbReference type="NCBI Taxonomy" id="512349"/>
    <lineage>
        <taxon>Bacteria</taxon>
        <taxon>Bacillati</taxon>
        <taxon>Actinomycetota</taxon>
        <taxon>Actinomycetes</taxon>
        <taxon>Micromonosporales</taxon>
        <taxon>Micromonosporaceae</taxon>
        <taxon>Actinoplanes</taxon>
    </lineage>
</organism>
<evidence type="ECO:0000259" key="1">
    <source>
        <dbReference type="Pfam" id="PF21806"/>
    </source>
</evidence>
<dbReference type="EMBL" id="JBHTMK010000004">
    <property type="protein sequence ID" value="MFD1364076.1"/>
    <property type="molecule type" value="Genomic_DNA"/>
</dbReference>
<dbReference type="RefSeq" id="WP_378078154.1">
    <property type="nucleotide sequence ID" value="NZ_AP028461.1"/>
</dbReference>
<dbReference type="InterPro" id="IPR049244">
    <property type="entry name" value="DUF6879"/>
</dbReference>
<dbReference type="Pfam" id="PF21806">
    <property type="entry name" value="DUF6879"/>
    <property type="match status" value="1"/>
</dbReference>
<protein>
    <submittedName>
        <fullName evidence="2">DUF6879 family protein</fullName>
    </submittedName>
</protein>
<name>A0ABW4A0G8_9ACTN</name>
<accession>A0ABW4A0G8</accession>
<dbReference type="Proteomes" id="UP001597183">
    <property type="component" value="Unassembled WGS sequence"/>
</dbReference>
<reference evidence="3" key="1">
    <citation type="journal article" date="2019" name="Int. J. Syst. Evol. Microbiol.">
        <title>The Global Catalogue of Microorganisms (GCM) 10K type strain sequencing project: providing services to taxonomists for standard genome sequencing and annotation.</title>
        <authorList>
            <consortium name="The Broad Institute Genomics Platform"/>
            <consortium name="The Broad Institute Genome Sequencing Center for Infectious Disease"/>
            <person name="Wu L."/>
            <person name="Ma J."/>
        </authorList>
    </citation>
    <scope>NUCLEOTIDE SEQUENCE [LARGE SCALE GENOMIC DNA]</scope>
    <source>
        <strain evidence="3">CCM 7526</strain>
    </source>
</reference>